<name>A0ABQ7W781_SOLTU</name>
<sequence>MPSAIEEVAVATVTIETLEVIESKRNHPLYLHPSNTLGCALTSGQLTRAENYALWSRSMLITLRAKSKIGFVLGTCRKKIMHQNWRSNGRNAMHFCSPGL</sequence>
<evidence type="ECO:0000313" key="2">
    <source>
        <dbReference type="EMBL" id="KAH0776616.1"/>
    </source>
</evidence>
<evidence type="ECO:0000259" key="1">
    <source>
        <dbReference type="Pfam" id="PF14244"/>
    </source>
</evidence>
<dbReference type="Pfam" id="PF14244">
    <property type="entry name" value="Retrotran_gag_3"/>
    <property type="match status" value="1"/>
</dbReference>
<comment type="caution">
    <text evidence="2">The sequence shown here is derived from an EMBL/GenBank/DDBJ whole genome shotgun (WGS) entry which is preliminary data.</text>
</comment>
<dbReference type="InterPro" id="IPR029472">
    <property type="entry name" value="Copia-like_N"/>
</dbReference>
<dbReference type="EMBL" id="JAIVGD010000003">
    <property type="protein sequence ID" value="KAH0776616.1"/>
    <property type="molecule type" value="Genomic_DNA"/>
</dbReference>
<organism evidence="2 3">
    <name type="scientific">Solanum tuberosum</name>
    <name type="common">Potato</name>
    <dbReference type="NCBI Taxonomy" id="4113"/>
    <lineage>
        <taxon>Eukaryota</taxon>
        <taxon>Viridiplantae</taxon>
        <taxon>Streptophyta</taxon>
        <taxon>Embryophyta</taxon>
        <taxon>Tracheophyta</taxon>
        <taxon>Spermatophyta</taxon>
        <taxon>Magnoliopsida</taxon>
        <taxon>eudicotyledons</taxon>
        <taxon>Gunneridae</taxon>
        <taxon>Pentapetalae</taxon>
        <taxon>asterids</taxon>
        <taxon>lamiids</taxon>
        <taxon>Solanales</taxon>
        <taxon>Solanaceae</taxon>
        <taxon>Solanoideae</taxon>
        <taxon>Solaneae</taxon>
        <taxon>Solanum</taxon>
    </lineage>
</organism>
<accession>A0ABQ7W781</accession>
<protein>
    <recommendedName>
        <fullName evidence="1">Retrotransposon Copia-like N-terminal domain-containing protein</fullName>
    </recommendedName>
</protein>
<reference evidence="2 3" key="1">
    <citation type="journal article" date="2021" name="bioRxiv">
        <title>Chromosome-scale and haplotype-resolved genome assembly of a tetraploid potato cultivar.</title>
        <authorList>
            <person name="Sun H."/>
            <person name="Jiao W.-B."/>
            <person name="Krause K."/>
            <person name="Campoy J.A."/>
            <person name="Goel M."/>
            <person name="Folz-Donahue K."/>
            <person name="Kukat C."/>
            <person name="Huettel B."/>
            <person name="Schneeberger K."/>
        </authorList>
    </citation>
    <scope>NUCLEOTIDE SEQUENCE [LARGE SCALE GENOMIC DNA]</scope>
    <source>
        <strain evidence="2">SolTubOtavaFocal</strain>
        <tissue evidence="2">Leaves</tissue>
    </source>
</reference>
<evidence type="ECO:0000313" key="3">
    <source>
        <dbReference type="Proteomes" id="UP000826656"/>
    </source>
</evidence>
<gene>
    <name evidence="2" type="ORF">KY290_008027</name>
</gene>
<proteinExistence type="predicted"/>
<dbReference type="PANTHER" id="PTHR37610:SF85">
    <property type="entry name" value="REVERSE TRANSCRIPTASE DOMAIN-CONTAINING PROTEIN"/>
    <property type="match status" value="1"/>
</dbReference>
<dbReference type="PANTHER" id="PTHR37610">
    <property type="entry name" value="CCHC-TYPE DOMAIN-CONTAINING PROTEIN"/>
    <property type="match status" value="1"/>
</dbReference>
<feature type="domain" description="Retrotransposon Copia-like N-terminal" evidence="1">
    <location>
        <begin position="32"/>
        <end position="78"/>
    </location>
</feature>
<dbReference type="Proteomes" id="UP000826656">
    <property type="component" value="Unassembled WGS sequence"/>
</dbReference>
<keyword evidence="3" id="KW-1185">Reference proteome</keyword>